<dbReference type="Proteomes" id="UP000682782">
    <property type="component" value="Chromosome"/>
</dbReference>
<name>A0AC61MXP6_9FIRM</name>
<accession>A0AC61MXP6</accession>
<evidence type="ECO:0000313" key="2">
    <source>
        <dbReference type="Proteomes" id="UP000682782"/>
    </source>
</evidence>
<gene>
    <name evidence="1" type="ORF">JYE49_03335</name>
</gene>
<keyword evidence="1" id="KW-0472">Membrane</keyword>
<proteinExistence type="predicted"/>
<dbReference type="EMBL" id="CP068393">
    <property type="protein sequence ID" value="QUC67752.1"/>
    <property type="molecule type" value="Genomic_DNA"/>
</dbReference>
<keyword evidence="1" id="KW-0812">Transmembrane</keyword>
<sequence>MLNNITMGQYYPVDSKIHRLDPRIKLILTIVFIVIVFMAKTFLGYAVILGFVWLTARLANVPFRMLLRGLKPLRIIIILTFLLNLFFTTGETVWVQFWVIRITKEGFLQAAFYSLRLIFLVIGTSLLTLTTSPVSLSDGIEILLSPLKVIHFPAHELAMMMTIALRFIPTLLEETDKIMKAQMARGADFESGNLLSRAKAMVPLLVPLFVSAFRRAGDLAMAMESRCYHGGEGRTRLRVLKLTRNDWIACGAMAALLALIILEGMIF</sequence>
<keyword evidence="2" id="KW-1185">Reference proteome</keyword>
<reference evidence="1" key="1">
    <citation type="submission" date="2021-01" db="EMBL/GenBank/DDBJ databases">
        <title>Complete genome sequence of Clostridiales bacterium R-7.</title>
        <authorList>
            <person name="Mahoney-Kurpe S.C."/>
            <person name="Palevich N."/>
            <person name="Koike S."/>
            <person name="Moon C.D."/>
            <person name="Attwood G.T."/>
        </authorList>
    </citation>
    <scope>NUCLEOTIDE SEQUENCE</scope>
    <source>
        <strain evidence="1">R-7</strain>
    </source>
</reference>
<organism evidence="1 2">
    <name type="scientific">Aristaeella hokkaidonensis</name>
    <dbReference type="NCBI Taxonomy" id="3046382"/>
    <lineage>
        <taxon>Bacteria</taxon>
        <taxon>Bacillati</taxon>
        <taxon>Bacillota</taxon>
        <taxon>Clostridia</taxon>
        <taxon>Eubacteriales</taxon>
        <taxon>Aristaeellaceae</taxon>
        <taxon>Aristaeella</taxon>
    </lineage>
</organism>
<evidence type="ECO:0000313" key="1">
    <source>
        <dbReference type="EMBL" id="QUC67752.1"/>
    </source>
</evidence>
<protein>
    <submittedName>
        <fullName evidence="1">Energy-coupling factor transporter transmembrane protein EcfT</fullName>
    </submittedName>
</protein>